<dbReference type="RefSeq" id="WP_161021803.1">
    <property type="nucleotide sequence ID" value="NZ_WWCP01000093.1"/>
</dbReference>
<proteinExistence type="predicted"/>
<evidence type="ECO:0000256" key="1">
    <source>
        <dbReference type="ARBA" id="ARBA00004922"/>
    </source>
</evidence>
<dbReference type="GO" id="GO:0016740">
    <property type="term" value="F:transferase activity"/>
    <property type="evidence" value="ECO:0007669"/>
    <property type="project" value="UniProtKB-KW"/>
</dbReference>
<evidence type="ECO:0000313" key="8">
    <source>
        <dbReference type="Proteomes" id="UP000474565"/>
    </source>
</evidence>
<dbReference type="Gene3D" id="3.90.550.10">
    <property type="entry name" value="Spore Coat Polysaccharide Biosynthesis Protein SpsA, Chain A"/>
    <property type="match status" value="1"/>
</dbReference>
<dbReference type="EMBL" id="WWCP01000093">
    <property type="protein sequence ID" value="MYM85524.1"/>
    <property type="molecule type" value="Genomic_DNA"/>
</dbReference>
<comment type="caution">
    <text evidence="7">The sequence shown here is derived from an EMBL/GenBank/DDBJ whole genome shotgun (WGS) entry which is preliminary data.</text>
</comment>
<feature type="non-terminal residue" evidence="7">
    <location>
        <position position="284"/>
    </location>
</feature>
<dbReference type="PANTHER" id="PTHR44998:SF1">
    <property type="entry name" value="UDP-N-ACETYLGLUCOSAMINE--PEPTIDE N-ACETYLGLUCOSAMINYLTRANSFERASE 110 KDA SUBUNIT"/>
    <property type="match status" value="1"/>
</dbReference>
<comment type="pathway">
    <text evidence="1">Protein modification; protein glycosylation.</text>
</comment>
<dbReference type="InterPro" id="IPR029044">
    <property type="entry name" value="Nucleotide-diphossugar_trans"/>
</dbReference>
<organism evidence="7 8">
    <name type="scientific">Duganella lactea</name>
    <dbReference type="NCBI Taxonomy" id="2692173"/>
    <lineage>
        <taxon>Bacteria</taxon>
        <taxon>Pseudomonadati</taxon>
        <taxon>Pseudomonadota</taxon>
        <taxon>Betaproteobacteria</taxon>
        <taxon>Burkholderiales</taxon>
        <taxon>Oxalobacteraceae</taxon>
        <taxon>Telluria group</taxon>
        <taxon>Duganella</taxon>
    </lineage>
</organism>
<accession>A0A6L8MU62</accession>
<name>A0A6L8MU62_9BURK</name>
<protein>
    <submittedName>
        <fullName evidence="7">Glycosyltransferase</fullName>
    </submittedName>
</protein>
<evidence type="ECO:0000313" key="7">
    <source>
        <dbReference type="EMBL" id="MYM85524.1"/>
    </source>
</evidence>
<feature type="domain" description="O-GlcNAc transferase C-terminal" evidence="6">
    <location>
        <begin position="5"/>
        <end position="104"/>
    </location>
</feature>
<reference evidence="7 8" key="1">
    <citation type="submission" date="2019-12" db="EMBL/GenBank/DDBJ databases">
        <title>Novel species isolated from a subtropical stream in China.</title>
        <authorList>
            <person name="Lu H."/>
        </authorList>
    </citation>
    <scope>NUCLEOTIDE SEQUENCE [LARGE SCALE GENOMIC DNA]</scope>
    <source>
        <strain evidence="7 8">FT50W</strain>
    </source>
</reference>
<keyword evidence="3" id="KW-0677">Repeat</keyword>
<evidence type="ECO:0000259" key="5">
    <source>
        <dbReference type="Pfam" id="PF00535"/>
    </source>
</evidence>
<dbReference type="Gene3D" id="3.40.50.2000">
    <property type="entry name" value="Glycogen Phosphorylase B"/>
    <property type="match status" value="1"/>
</dbReference>
<dbReference type="Proteomes" id="UP000474565">
    <property type="component" value="Unassembled WGS sequence"/>
</dbReference>
<keyword evidence="2 7" id="KW-0808">Transferase</keyword>
<evidence type="ECO:0000256" key="3">
    <source>
        <dbReference type="ARBA" id="ARBA00022737"/>
    </source>
</evidence>
<evidence type="ECO:0000259" key="6">
    <source>
        <dbReference type="Pfam" id="PF13844"/>
    </source>
</evidence>
<feature type="domain" description="Glycosyltransferase 2-like" evidence="5">
    <location>
        <begin position="139"/>
        <end position="259"/>
    </location>
</feature>
<dbReference type="Pfam" id="PF00535">
    <property type="entry name" value="Glycos_transf_2"/>
    <property type="match status" value="1"/>
</dbReference>
<sequence length="284" mass="30160">LARLPLADLCLDTLPYSGGAAAADALWAGVPLLSQAGRSYAARLGGSLLHAVGLPQLVTHSADAYEDKAVRLAGRPAELARLRRRLARLRERAPLFDTPRLVRDLEQLYRQVARGALRSGATAAATVTAAADAALPLVSILIPTGDGDDPALLARTVRSALDQHHGRCEIIVSDSGTGDARRRPLARLLRAHPQLRYNRAPGLGAEDNLDHCLTLSLGDYIAVAPPGEVLQADKISRMLHYYQNYPTVGLVACWRQPRDVQDQPLPGAPLLPADTAVGGASLAG</sequence>
<gene>
    <name evidence="7" type="ORF">GTP44_26845</name>
</gene>
<dbReference type="CDD" id="cd00761">
    <property type="entry name" value="Glyco_tranf_GTA_type"/>
    <property type="match status" value="1"/>
</dbReference>
<evidence type="ECO:0000256" key="2">
    <source>
        <dbReference type="ARBA" id="ARBA00022679"/>
    </source>
</evidence>
<dbReference type="InterPro" id="IPR029489">
    <property type="entry name" value="OGT/SEC/SPY_C"/>
</dbReference>
<dbReference type="InterPro" id="IPR001173">
    <property type="entry name" value="Glyco_trans_2-like"/>
</dbReference>
<dbReference type="AlphaFoldDB" id="A0A6L8MU62"/>
<dbReference type="SUPFAM" id="SSF53448">
    <property type="entry name" value="Nucleotide-diphospho-sugar transferases"/>
    <property type="match status" value="1"/>
</dbReference>
<dbReference type="PANTHER" id="PTHR44998">
    <property type="match status" value="1"/>
</dbReference>
<feature type="non-terminal residue" evidence="7">
    <location>
        <position position="1"/>
    </location>
</feature>
<keyword evidence="4" id="KW-0802">TPR repeat</keyword>
<dbReference type="Pfam" id="PF13844">
    <property type="entry name" value="Glyco_transf_41"/>
    <property type="match status" value="1"/>
</dbReference>
<evidence type="ECO:0000256" key="4">
    <source>
        <dbReference type="ARBA" id="ARBA00022803"/>
    </source>
</evidence>